<evidence type="ECO:0000313" key="1">
    <source>
        <dbReference type="EMBL" id="QDH88858.1"/>
    </source>
</evidence>
<protein>
    <submittedName>
        <fullName evidence="1">Uncharacterized protein</fullName>
    </submittedName>
</protein>
<proteinExistence type="predicted"/>
<sequence>MSVPSDLALISDMASRLSSEALSFRNGEISLQFFCKLLDFQLEITRICEGLTVVDVRLVDESILTDEGKVEYMSALTSGTLPYSKMLCYAQHDPSSFFGDLTS</sequence>
<name>A0A514D5F3_9VIRU</name>
<reference evidence="1" key="1">
    <citation type="submission" date="2019-05" db="EMBL/GenBank/DDBJ databases">
        <title>Metatranscriptomic reconstruction reveals RNA viruses with the potential to shape carbon cycling in soil.</title>
        <authorList>
            <person name="Starr E.P."/>
            <person name="Nuccio E."/>
            <person name="Pett-Ridge J."/>
            <person name="Banfield J.F."/>
            <person name="Firestone M.K."/>
        </authorList>
    </citation>
    <scope>NUCLEOTIDE SEQUENCE</scope>
    <source>
        <strain evidence="1">H2_Bulk_Litter_12_scaffold_624</strain>
    </source>
</reference>
<accession>A0A514D5F3</accession>
<gene>
    <name evidence="1" type="ORF">H2BulkLitter12624_000002</name>
</gene>
<organism evidence="1">
    <name type="scientific">Leviviridae sp</name>
    <dbReference type="NCBI Taxonomy" id="2027243"/>
    <lineage>
        <taxon>Viruses</taxon>
        <taxon>Riboviria</taxon>
        <taxon>Orthornavirae</taxon>
        <taxon>Lenarviricota</taxon>
        <taxon>Leviviricetes</taxon>
        <taxon>Norzivirales</taxon>
        <taxon>Fiersviridae</taxon>
    </lineage>
</organism>
<dbReference type="EMBL" id="MN034434">
    <property type="protein sequence ID" value="QDH88858.1"/>
    <property type="molecule type" value="Genomic_RNA"/>
</dbReference>